<reference evidence="1" key="1">
    <citation type="submission" date="2021-09" db="EMBL/GenBank/DDBJ databases">
        <authorList>
            <consortium name="AG Swart"/>
            <person name="Singh M."/>
            <person name="Singh A."/>
            <person name="Seah K."/>
            <person name="Emmerich C."/>
        </authorList>
    </citation>
    <scope>NUCLEOTIDE SEQUENCE</scope>
    <source>
        <strain evidence="1">ATCC30299</strain>
    </source>
</reference>
<keyword evidence="2" id="KW-1185">Reference proteome</keyword>
<accession>A0AAU9K8U4</accession>
<comment type="caution">
    <text evidence="1">The sequence shown here is derived from an EMBL/GenBank/DDBJ whole genome shotgun (WGS) entry which is preliminary data.</text>
</comment>
<sequence>MLIIDPPWLFIYFSKTTFDIEKVPIVSISITVLNPFVDNLLKGAKKFPAALFTKISIFPSFPNTKSTAALICPKSLTSHWKISQIFPPFSSSAFAFLNLSKFLPKIAILAPCCIKYFAIPKPIPEPPPVIRATFPSNKFSL</sequence>
<name>A0AAU9K8U4_9CILI</name>
<evidence type="ECO:0000313" key="1">
    <source>
        <dbReference type="EMBL" id="CAG9334644.1"/>
    </source>
</evidence>
<dbReference type="AlphaFoldDB" id="A0AAU9K8U4"/>
<dbReference type="Proteomes" id="UP001162131">
    <property type="component" value="Unassembled WGS sequence"/>
</dbReference>
<evidence type="ECO:0000313" key="2">
    <source>
        <dbReference type="Proteomes" id="UP001162131"/>
    </source>
</evidence>
<organism evidence="1 2">
    <name type="scientific">Blepharisma stoltei</name>
    <dbReference type="NCBI Taxonomy" id="1481888"/>
    <lineage>
        <taxon>Eukaryota</taxon>
        <taxon>Sar</taxon>
        <taxon>Alveolata</taxon>
        <taxon>Ciliophora</taxon>
        <taxon>Postciliodesmatophora</taxon>
        <taxon>Heterotrichea</taxon>
        <taxon>Heterotrichida</taxon>
        <taxon>Blepharismidae</taxon>
        <taxon>Blepharisma</taxon>
    </lineage>
</organism>
<protein>
    <submittedName>
        <fullName evidence="1">Uncharacterized protein</fullName>
    </submittedName>
</protein>
<gene>
    <name evidence="1" type="ORF">BSTOLATCC_MIC61254</name>
</gene>
<proteinExistence type="predicted"/>
<dbReference type="EMBL" id="CAJZBQ010000058">
    <property type="protein sequence ID" value="CAG9334644.1"/>
    <property type="molecule type" value="Genomic_DNA"/>
</dbReference>